<keyword evidence="3" id="KW-0175">Coiled coil</keyword>
<evidence type="ECO:0000256" key="1">
    <source>
        <dbReference type="ARBA" id="ARBA00022670"/>
    </source>
</evidence>
<evidence type="ECO:0000256" key="3">
    <source>
        <dbReference type="SAM" id="Coils"/>
    </source>
</evidence>
<evidence type="ECO:0000313" key="6">
    <source>
        <dbReference type="EMBL" id="KAK2997497.1"/>
    </source>
</evidence>
<feature type="region of interest" description="Disordered" evidence="4">
    <location>
        <begin position="432"/>
        <end position="468"/>
    </location>
</feature>
<dbReference type="InterPro" id="IPR032799">
    <property type="entry name" value="TAXi_C"/>
</dbReference>
<sequence>MEGVGDGGGERKWDMAEELSVELISGVTKLIHRDSILLPFFNASKNMKDRANRELELSIARLRLACLKAATAVKSPDDIRGEIIARGKGQGASSEGGGAMIDSGTTLTFLARGAFEPLRSEVDNIIGGSLRRVRVTCNPYWLFYKGITARDLGGFLVMTFHFGGGADLELNVENMFQNNMEQVFCLAVGVADGNSPSVIGVYAQQYPNIAYDLSTWTLSFERTDCQALEDRLAQMHEKREKFSKGSQDLPAENDILSQVVGKDKYGRVRMYGLGVSQSDVCGQIPSRKQSQRIAMEWKENYEQMEERFNNRIDELKSVRDVVCLKSIMNPLETVAKGIIQSIDPSTEVGGEELGLNWCEVSIQVAVKKDERLIRSYGFHKTIYDAYGATVAWPCPYVELESVDEILAPSGAEAGALNKSKQIKRQPLQISTTLQSTSTGQIGSNSDGAETDSLPVEEEVPCKGVAEAG</sequence>
<dbReference type="AlphaFoldDB" id="A0AA89AC27"/>
<dbReference type="Proteomes" id="UP001188597">
    <property type="component" value="Unassembled WGS sequence"/>
</dbReference>
<dbReference type="GO" id="GO:0008233">
    <property type="term" value="F:peptidase activity"/>
    <property type="evidence" value="ECO:0007669"/>
    <property type="project" value="UniProtKB-KW"/>
</dbReference>
<dbReference type="PANTHER" id="PTHR47967">
    <property type="entry name" value="OS07G0603500 PROTEIN-RELATED"/>
    <property type="match status" value="1"/>
</dbReference>
<evidence type="ECO:0000256" key="4">
    <source>
        <dbReference type="SAM" id="MobiDB-lite"/>
    </source>
</evidence>
<feature type="compositionally biased region" description="Low complexity" evidence="4">
    <location>
        <begin position="432"/>
        <end position="443"/>
    </location>
</feature>
<dbReference type="Pfam" id="PF14541">
    <property type="entry name" value="TAXi_C"/>
    <property type="match status" value="1"/>
</dbReference>
<keyword evidence="1" id="KW-0645">Protease</keyword>
<protein>
    <recommendedName>
        <fullName evidence="5">Peptidase A1 domain-containing protein</fullName>
    </recommendedName>
</protein>
<dbReference type="InterPro" id="IPR033121">
    <property type="entry name" value="PEPTIDASE_A1"/>
</dbReference>
<evidence type="ECO:0000256" key="2">
    <source>
        <dbReference type="ARBA" id="ARBA00022801"/>
    </source>
</evidence>
<dbReference type="PANTHER" id="PTHR47967:SF14">
    <property type="entry name" value="EUKARYOTIC ASPARTYL PROTEASE FAMILY PROTEIN"/>
    <property type="match status" value="1"/>
</dbReference>
<comment type="caution">
    <text evidence="6">The sequence shown here is derived from an EMBL/GenBank/DDBJ whole genome shotgun (WGS) entry which is preliminary data.</text>
</comment>
<keyword evidence="7" id="KW-1185">Reference proteome</keyword>
<dbReference type="PROSITE" id="PS51767">
    <property type="entry name" value="PEPTIDASE_A1"/>
    <property type="match status" value="1"/>
</dbReference>
<dbReference type="InterPro" id="IPR051708">
    <property type="entry name" value="Plant_Aspart_Prot_A1"/>
</dbReference>
<organism evidence="6 7">
    <name type="scientific">Escallonia herrerae</name>
    <dbReference type="NCBI Taxonomy" id="1293975"/>
    <lineage>
        <taxon>Eukaryota</taxon>
        <taxon>Viridiplantae</taxon>
        <taxon>Streptophyta</taxon>
        <taxon>Embryophyta</taxon>
        <taxon>Tracheophyta</taxon>
        <taxon>Spermatophyta</taxon>
        <taxon>Magnoliopsida</taxon>
        <taxon>eudicotyledons</taxon>
        <taxon>Gunneridae</taxon>
        <taxon>Pentapetalae</taxon>
        <taxon>asterids</taxon>
        <taxon>campanulids</taxon>
        <taxon>Escalloniales</taxon>
        <taxon>Escalloniaceae</taxon>
        <taxon>Escallonia</taxon>
    </lineage>
</organism>
<proteinExistence type="predicted"/>
<keyword evidence="2" id="KW-0378">Hydrolase</keyword>
<dbReference type="InterPro" id="IPR021109">
    <property type="entry name" value="Peptidase_aspartic_dom_sf"/>
</dbReference>
<gene>
    <name evidence="6" type="ORF">RJ639_024962</name>
</gene>
<accession>A0AA89AC27</accession>
<feature type="coiled-coil region" evidence="3">
    <location>
        <begin position="287"/>
        <end position="318"/>
    </location>
</feature>
<dbReference type="Pfam" id="PF03017">
    <property type="entry name" value="Transposase_23"/>
    <property type="match status" value="1"/>
</dbReference>
<dbReference type="GO" id="GO:0005576">
    <property type="term" value="C:extracellular region"/>
    <property type="evidence" value="ECO:0007669"/>
    <property type="project" value="TreeGrafter"/>
</dbReference>
<feature type="domain" description="Peptidase A1" evidence="5">
    <location>
        <begin position="1"/>
        <end position="221"/>
    </location>
</feature>
<dbReference type="InterPro" id="IPR004264">
    <property type="entry name" value="Transposase_23"/>
</dbReference>
<dbReference type="GO" id="GO:0006508">
    <property type="term" value="P:proteolysis"/>
    <property type="evidence" value="ECO:0007669"/>
    <property type="project" value="UniProtKB-KW"/>
</dbReference>
<dbReference type="Gene3D" id="2.40.70.10">
    <property type="entry name" value="Acid Proteases"/>
    <property type="match status" value="1"/>
</dbReference>
<name>A0AA89AC27_9ASTE</name>
<reference evidence="6" key="1">
    <citation type="submission" date="2022-12" db="EMBL/GenBank/DDBJ databases">
        <title>Draft genome assemblies for two species of Escallonia (Escalloniales).</title>
        <authorList>
            <person name="Chanderbali A."/>
            <person name="Dervinis C."/>
            <person name="Anghel I."/>
            <person name="Soltis D."/>
            <person name="Soltis P."/>
            <person name="Zapata F."/>
        </authorList>
    </citation>
    <scope>NUCLEOTIDE SEQUENCE</scope>
    <source>
        <strain evidence="6">UCBG64.0493</strain>
        <tissue evidence="6">Leaf</tissue>
    </source>
</reference>
<evidence type="ECO:0000313" key="7">
    <source>
        <dbReference type="Proteomes" id="UP001188597"/>
    </source>
</evidence>
<dbReference type="SUPFAM" id="SSF50630">
    <property type="entry name" value="Acid proteases"/>
    <property type="match status" value="1"/>
</dbReference>
<dbReference type="EMBL" id="JAVXUP010004165">
    <property type="protein sequence ID" value="KAK2997497.1"/>
    <property type="molecule type" value="Genomic_DNA"/>
</dbReference>
<evidence type="ECO:0000259" key="5">
    <source>
        <dbReference type="PROSITE" id="PS51767"/>
    </source>
</evidence>